<comment type="caution">
    <text evidence="1">The sequence shown here is derived from an EMBL/GenBank/DDBJ whole genome shotgun (WGS) entry which is preliminary data.</text>
</comment>
<evidence type="ECO:0000313" key="2">
    <source>
        <dbReference type="Proteomes" id="UP001140949"/>
    </source>
</evidence>
<protein>
    <submittedName>
        <fullName evidence="1">Uncharacterized protein</fullName>
    </submittedName>
</protein>
<name>A0AAX6F973_IRIPA</name>
<evidence type="ECO:0000313" key="1">
    <source>
        <dbReference type="EMBL" id="KAJ6813007.1"/>
    </source>
</evidence>
<reference evidence="1" key="1">
    <citation type="journal article" date="2023" name="GigaByte">
        <title>Genome assembly of the bearded iris, Iris pallida Lam.</title>
        <authorList>
            <person name="Bruccoleri R.E."/>
            <person name="Oakeley E.J."/>
            <person name="Faust A.M.E."/>
            <person name="Altorfer M."/>
            <person name="Dessus-Babus S."/>
            <person name="Burckhardt D."/>
            <person name="Oertli M."/>
            <person name="Naumann U."/>
            <person name="Petersen F."/>
            <person name="Wong J."/>
        </authorList>
    </citation>
    <scope>NUCLEOTIDE SEQUENCE</scope>
    <source>
        <strain evidence="1">GSM-AAB239-AS_SAM_17_03QT</strain>
    </source>
</reference>
<reference evidence="1" key="2">
    <citation type="submission" date="2023-04" db="EMBL/GenBank/DDBJ databases">
        <authorList>
            <person name="Bruccoleri R.E."/>
            <person name="Oakeley E.J."/>
            <person name="Faust A.-M."/>
            <person name="Dessus-Babus S."/>
            <person name="Altorfer M."/>
            <person name="Burckhardt D."/>
            <person name="Oertli M."/>
            <person name="Naumann U."/>
            <person name="Petersen F."/>
            <person name="Wong J."/>
        </authorList>
    </citation>
    <scope>NUCLEOTIDE SEQUENCE</scope>
    <source>
        <strain evidence="1">GSM-AAB239-AS_SAM_17_03QT</strain>
        <tissue evidence="1">Leaf</tissue>
    </source>
</reference>
<dbReference type="Proteomes" id="UP001140949">
    <property type="component" value="Unassembled WGS sequence"/>
</dbReference>
<dbReference type="AlphaFoldDB" id="A0AAX6F973"/>
<proteinExistence type="predicted"/>
<accession>A0AAX6F973</accession>
<dbReference type="EMBL" id="JANAVB010030817">
    <property type="protein sequence ID" value="KAJ6813007.1"/>
    <property type="molecule type" value="Genomic_DNA"/>
</dbReference>
<organism evidence="1 2">
    <name type="scientific">Iris pallida</name>
    <name type="common">Sweet iris</name>
    <dbReference type="NCBI Taxonomy" id="29817"/>
    <lineage>
        <taxon>Eukaryota</taxon>
        <taxon>Viridiplantae</taxon>
        <taxon>Streptophyta</taxon>
        <taxon>Embryophyta</taxon>
        <taxon>Tracheophyta</taxon>
        <taxon>Spermatophyta</taxon>
        <taxon>Magnoliopsida</taxon>
        <taxon>Liliopsida</taxon>
        <taxon>Asparagales</taxon>
        <taxon>Iridaceae</taxon>
        <taxon>Iridoideae</taxon>
        <taxon>Irideae</taxon>
        <taxon>Iris</taxon>
    </lineage>
</organism>
<gene>
    <name evidence="1" type="ORF">M6B38_146725</name>
</gene>
<sequence length="29" mass="3379">MLQNTKFSKIAIDSRVFSNNPINQLNQRT</sequence>
<keyword evidence="2" id="KW-1185">Reference proteome</keyword>